<name>A0A0K2UI68_LEPSM</name>
<dbReference type="AlphaFoldDB" id="A0A0K2UI68"/>
<keyword evidence="1" id="KW-0812">Transmembrane</keyword>
<reference evidence="2" key="1">
    <citation type="submission" date="2014-05" db="EMBL/GenBank/DDBJ databases">
        <authorList>
            <person name="Chronopoulou M."/>
        </authorList>
    </citation>
    <scope>NUCLEOTIDE SEQUENCE</scope>
    <source>
        <tissue evidence="2">Whole organism</tissue>
    </source>
</reference>
<keyword evidence="1" id="KW-1133">Transmembrane helix</keyword>
<organism evidence="2">
    <name type="scientific">Lepeophtheirus salmonis</name>
    <name type="common">Salmon louse</name>
    <name type="synonym">Caligus salmonis</name>
    <dbReference type="NCBI Taxonomy" id="72036"/>
    <lineage>
        <taxon>Eukaryota</taxon>
        <taxon>Metazoa</taxon>
        <taxon>Ecdysozoa</taxon>
        <taxon>Arthropoda</taxon>
        <taxon>Crustacea</taxon>
        <taxon>Multicrustacea</taxon>
        <taxon>Hexanauplia</taxon>
        <taxon>Copepoda</taxon>
        <taxon>Siphonostomatoida</taxon>
        <taxon>Caligidae</taxon>
        <taxon>Lepeophtheirus</taxon>
    </lineage>
</organism>
<protein>
    <submittedName>
        <fullName evidence="2">Uncharacterized protein</fullName>
    </submittedName>
</protein>
<sequence>MPLRGHVISINNLLYLAVELLVSELPAALGVVHLPLTAFRG</sequence>
<accession>A0A0K2UI68</accession>
<dbReference type="EMBL" id="HACA01020261">
    <property type="protein sequence ID" value="CDW37622.1"/>
    <property type="molecule type" value="Transcribed_RNA"/>
</dbReference>
<feature type="transmembrane region" description="Helical" evidence="1">
    <location>
        <begin position="12"/>
        <end position="36"/>
    </location>
</feature>
<evidence type="ECO:0000313" key="2">
    <source>
        <dbReference type="EMBL" id="CDW37622.1"/>
    </source>
</evidence>
<keyword evidence="1" id="KW-0472">Membrane</keyword>
<proteinExistence type="predicted"/>
<evidence type="ECO:0000256" key="1">
    <source>
        <dbReference type="SAM" id="Phobius"/>
    </source>
</evidence>